<dbReference type="EMBL" id="CAJVPJ010000361">
    <property type="protein sequence ID" value="CAG8516132.1"/>
    <property type="molecule type" value="Genomic_DNA"/>
</dbReference>
<feature type="region of interest" description="Disordered" evidence="1">
    <location>
        <begin position="1"/>
        <end position="59"/>
    </location>
</feature>
<comment type="caution">
    <text evidence="2">The sequence shown here is derived from an EMBL/GenBank/DDBJ whole genome shotgun (WGS) entry which is preliminary data.</text>
</comment>
<feature type="compositionally biased region" description="Polar residues" evidence="1">
    <location>
        <begin position="46"/>
        <end position="59"/>
    </location>
</feature>
<organism evidence="2 3">
    <name type="scientific">Paraglomus occultum</name>
    <dbReference type="NCBI Taxonomy" id="144539"/>
    <lineage>
        <taxon>Eukaryota</taxon>
        <taxon>Fungi</taxon>
        <taxon>Fungi incertae sedis</taxon>
        <taxon>Mucoromycota</taxon>
        <taxon>Glomeromycotina</taxon>
        <taxon>Glomeromycetes</taxon>
        <taxon>Paraglomerales</taxon>
        <taxon>Paraglomeraceae</taxon>
        <taxon>Paraglomus</taxon>
    </lineage>
</organism>
<name>A0A9N9A396_9GLOM</name>
<dbReference type="AlphaFoldDB" id="A0A9N9A396"/>
<feature type="compositionally biased region" description="Acidic residues" evidence="1">
    <location>
        <begin position="32"/>
        <end position="42"/>
    </location>
</feature>
<proteinExistence type="predicted"/>
<evidence type="ECO:0000313" key="3">
    <source>
        <dbReference type="Proteomes" id="UP000789572"/>
    </source>
</evidence>
<dbReference type="OrthoDB" id="5596457at2759"/>
<protein>
    <submittedName>
        <fullName evidence="2">1193_t:CDS:1</fullName>
    </submittedName>
</protein>
<accession>A0A9N9A396</accession>
<reference evidence="2" key="1">
    <citation type="submission" date="2021-06" db="EMBL/GenBank/DDBJ databases">
        <authorList>
            <person name="Kallberg Y."/>
            <person name="Tangrot J."/>
            <person name="Rosling A."/>
        </authorList>
    </citation>
    <scope>NUCLEOTIDE SEQUENCE</scope>
    <source>
        <strain evidence="2">IA702</strain>
    </source>
</reference>
<evidence type="ECO:0000256" key="1">
    <source>
        <dbReference type="SAM" id="MobiDB-lite"/>
    </source>
</evidence>
<dbReference type="Proteomes" id="UP000789572">
    <property type="component" value="Unassembled WGS sequence"/>
</dbReference>
<keyword evidence="3" id="KW-1185">Reference proteome</keyword>
<evidence type="ECO:0000313" key="2">
    <source>
        <dbReference type="EMBL" id="CAG8516132.1"/>
    </source>
</evidence>
<sequence length="292" mass="33272">MRLIPKRISSHFEAPSPKLKKHSRTTYHEVSSDDEISDDYDEAITPRSSGSAASSDNEISIDYTDSTGNFVKTMRTIKKELRRTAMMDTMDIHTIIEQNEKIDVETIISGNLSNIQERSVKALKDRAIYMASRIKQQLPSIFNSIALRNPSYCDLPSSEISSSSLTKTIADRLYTYFYLTYALDSSHPLRISHISRLSDQLSLQGDTDLSKKRGGVEAYYAVRYTLDMFFRHSILPSQKTIMVERARAVIEGCMDSEEKLSKSERECMYAFHKLMSGMRWDKLDVQLCGVGE</sequence>
<gene>
    <name evidence="2" type="ORF">POCULU_LOCUS3330</name>
</gene>